<dbReference type="EMBL" id="CH902620">
    <property type="protein sequence ID" value="EDV31498.2"/>
    <property type="molecule type" value="Genomic_DNA"/>
</dbReference>
<dbReference type="KEGG" id="dan:6498196"/>
<dbReference type="InParanoid" id="B3MK80"/>
<dbReference type="OrthoDB" id="342281at2759"/>
<evidence type="ECO:0000256" key="2">
    <source>
        <dbReference type="ARBA" id="ARBA00022692"/>
    </source>
</evidence>
<evidence type="ECO:0000256" key="5">
    <source>
        <dbReference type="SAM" id="Phobius"/>
    </source>
</evidence>
<dbReference type="GO" id="GO:0043495">
    <property type="term" value="F:protein-membrane adaptor activity"/>
    <property type="evidence" value="ECO:0007669"/>
    <property type="project" value="TreeGrafter"/>
</dbReference>
<dbReference type="PANTHER" id="PTHR12911:SF8">
    <property type="entry name" value="KLAROID PROTEIN-RELATED"/>
    <property type="match status" value="1"/>
</dbReference>
<organism evidence="7 8">
    <name type="scientific">Drosophila ananassae</name>
    <name type="common">Fruit fly</name>
    <dbReference type="NCBI Taxonomy" id="7217"/>
    <lineage>
        <taxon>Eukaryota</taxon>
        <taxon>Metazoa</taxon>
        <taxon>Ecdysozoa</taxon>
        <taxon>Arthropoda</taxon>
        <taxon>Hexapoda</taxon>
        <taxon>Insecta</taxon>
        <taxon>Pterygota</taxon>
        <taxon>Neoptera</taxon>
        <taxon>Endopterygota</taxon>
        <taxon>Diptera</taxon>
        <taxon>Brachycera</taxon>
        <taxon>Muscomorpha</taxon>
        <taxon>Ephydroidea</taxon>
        <taxon>Drosophilidae</taxon>
        <taxon>Drosophila</taxon>
        <taxon>Sophophora</taxon>
    </lineage>
</organism>
<evidence type="ECO:0000256" key="1">
    <source>
        <dbReference type="ARBA" id="ARBA00004370"/>
    </source>
</evidence>
<evidence type="ECO:0000313" key="7">
    <source>
        <dbReference type="EMBL" id="EDV31498.2"/>
    </source>
</evidence>
<dbReference type="GO" id="GO:0034993">
    <property type="term" value="C:meiotic nuclear membrane microtubule tethering complex"/>
    <property type="evidence" value="ECO:0007669"/>
    <property type="project" value="TreeGrafter"/>
</dbReference>
<dbReference type="InterPro" id="IPR012919">
    <property type="entry name" value="SUN_dom"/>
</dbReference>
<dbReference type="HOGENOM" id="CLU_1031623_0_0_1"/>
<keyword evidence="4 5" id="KW-0472">Membrane</keyword>
<name>B3MK80_DROAN</name>
<reference evidence="7 8" key="1">
    <citation type="journal article" date="2007" name="Nature">
        <title>Evolution of genes and genomes on the Drosophila phylogeny.</title>
        <authorList>
            <consortium name="Drosophila 12 Genomes Consortium"/>
            <person name="Clark A.G."/>
            <person name="Eisen M.B."/>
            <person name="Smith D.R."/>
            <person name="Bergman C.M."/>
            <person name="Oliver B."/>
            <person name="Markow T.A."/>
            <person name="Kaufman T.C."/>
            <person name="Kellis M."/>
            <person name="Gelbart W."/>
            <person name="Iyer V.N."/>
            <person name="Pollard D.A."/>
            <person name="Sackton T.B."/>
            <person name="Larracuente A.M."/>
            <person name="Singh N.D."/>
            <person name="Abad J.P."/>
            <person name="Abt D.N."/>
            <person name="Adryan B."/>
            <person name="Aguade M."/>
            <person name="Akashi H."/>
            <person name="Anderson W.W."/>
            <person name="Aquadro C.F."/>
            <person name="Ardell D.H."/>
            <person name="Arguello R."/>
            <person name="Artieri C.G."/>
            <person name="Barbash D.A."/>
            <person name="Barker D."/>
            <person name="Barsanti P."/>
            <person name="Batterham P."/>
            <person name="Batzoglou S."/>
            <person name="Begun D."/>
            <person name="Bhutkar A."/>
            <person name="Blanco E."/>
            <person name="Bosak S.A."/>
            <person name="Bradley R.K."/>
            <person name="Brand A.D."/>
            <person name="Brent M.R."/>
            <person name="Brooks A.N."/>
            <person name="Brown R.H."/>
            <person name="Butlin R.K."/>
            <person name="Caggese C."/>
            <person name="Calvi B.R."/>
            <person name="Bernardo de Carvalho A."/>
            <person name="Caspi A."/>
            <person name="Castrezana S."/>
            <person name="Celniker S.E."/>
            <person name="Chang J.L."/>
            <person name="Chapple C."/>
            <person name="Chatterji S."/>
            <person name="Chinwalla A."/>
            <person name="Civetta A."/>
            <person name="Clifton S.W."/>
            <person name="Comeron J.M."/>
            <person name="Costello J.C."/>
            <person name="Coyne J.A."/>
            <person name="Daub J."/>
            <person name="David R.G."/>
            <person name="Delcher A.L."/>
            <person name="Delehaunty K."/>
            <person name="Do C.B."/>
            <person name="Ebling H."/>
            <person name="Edwards K."/>
            <person name="Eickbush T."/>
            <person name="Evans J.D."/>
            <person name="Filipski A."/>
            <person name="Findeiss S."/>
            <person name="Freyhult E."/>
            <person name="Fulton L."/>
            <person name="Fulton R."/>
            <person name="Garcia A.C."/>
            <person name="Gardiner A."/>
            <person name="Garfield D.A."/>
            <person name="Garvin B.E."/>
            <person name="Gibson G."/>
            <person name="Gilbert D."/>
            <person name="Gnerre S."/>
            <person name="Godfrey J."/>
            <person name="Good R."/>
            <person name="Gotea V."/>
            <person name="Gravely B."/>
            <person name="Greenberg A.J."/>
            <person name="Griffiths-Jones S."/>
            <person name="Gross S."/>
            <person name="Guigo R."/>
            <person name="Gustafson E.A."/>
            <person name="Haerty W."/>
            <person name="Hahn M.W."/>
            <person name="Halligan D.L."/>
            <person name="Halpern A.L."/>
            <person name="Halter G.M."/>
            <person name="Han M.V."/>
            <person name="Heger A."/>
            <person name="Hillier L."/>
            <person name="Hinrichs A.S."/>
            <person name="Holmes I."/>
            <person name="Hoskins R.A."/>
            <person name="Hubisz M.J."/>
            <person name="Hultmark D."/>
            <person name="Huntley M.A."/>
            <person name="Jaffe D.B."/>
            <person name="Jagadeeshan S."/>
            <person name="Jeck W.R."/>
            <person name="Johnson J."/>
            <person name="Jones C.D."/>
            <person name="Jordan W.C."/>
            <person name="Karpen G.H."/>
            <person name="Kataoka E."/>
            <person name="Keightley P.D."/>
            <person name="Kheradpour P."/>
            <person name="Kirkness E.F."/>
            <person name="Koerich L.B."/>
            <person name="Kristiansen K."/>
            <person name="Kudrna D."/>
            <person name="Kulathinal R.J."/>
            <person name="Kumar S."/>
            <person name="Kwok R."/>
            <person name="Lander E."/>
            <person name="Langley C.H."/>
            <person name="Lapoint R."/>
            <person name="Lazzaro B.P."/>
            <person name="Lee S.J."/>
            <person name="Levesque L."/>
            <person name="Li R."/>
            <person name="Lin C.F."/>
            <person name="Lin M.F."/>
            <person name="Lindblad-Toh K."/>
            <person name="Llopart A."/>
            <person name="Long M."/>
            <person name="Low L."/>
            <person name="Lozovsky E."/>
            <person name="Lu J."/>
            <person name="Luo M."/>
            <person name="Machado C.A."/>
            <person name="Makalowski W."/>
            <person name="Marzo M."/>
            <person name="Matsuda M."/>
            <person name="Matzkin L."/>
            <person name="McAllister B."/>
            <person name="McBride C.S."/>
            <person name="McKernan B."/>
            <person name="McKernan K."/>
            <person name="Mendez-Lago M."/>
            <person name="Minx P."/>
            <person name="Mollenhauer M.U."/>
            <person name="Montooth K."/>
            <person name="Mount S.M."/>
            <person name="Mu X."/>
            <person name="Myers E."/>
            <person name="Negre B."/>
            <person name="Newfeld S."/>
            <person name="Nielsen R."/>
            <person name="Noor M.A."/>
            <person name="O'Grady P."/>
            <person name="Pachter L."/>
            <person name="Papaceit M."/>
            <person name="Parisi M.J."/>
            <person name="Parisi M."/>
            <person name="Parts L."/>
            <person name="Pedersen J.S."/>
            <person name="Pesole G."/>
            <person name="Phillippy A.M."/>
            <person name="Ponting C.P."/>
            <person name="Pop M."/>
            <person name="Porcelli D."/>
            <person name="Powell J.R."/>
            <person name="Prohaska S."/>
            <person name="Pruitt K."/>
            <person name="Puig M."/>
            <person name="Quesneville H."/>
            <person name="Ram K.R."/>
            <person name="Rand D."/>
            <person name="Rasmussen M.D."/>
            <person name="Reed L.K."/>
            <person name="Reenan R."/>
            <person name="Reily A."/>
            <person name="Remington K.A."/>
            <person name="Rieger T.T."/>
            <person name="Ritchie M.G."/>
            <person name="Robin C."/>
            <person name="Rogers Y.H."/>
            <person name="Rohde C."/>
            <person name="Rozas J."/>
            <person name="Rubenfield M.J."/>
            <person name="Ruiz A."/>
            <person name="Russo S."/>
            <person name="Salzberg S.L."/>
            <person name="Sanchez-Gracia A."/>
            <person name="Saranga D.J."/>
            <person name="Sato H."/>
            <person name="Schaeffer S.W."/>
            <person name="Schatz M.C."/>
            <person name="Schlenke T."/>
            <person name="Schwartz R."/>
            <person name="Segarra C."/>
            <person name="Singh R.S."/>
            <person name="Sirot L."/>
            <person name="Sirota M."/>
            <person name="Sisneros N.B."/>
            <person name="Smith C.D."/>
            <person name="Smith T.F."/>
            <person name="Spieth J."/>
            <person name="Stage D.E."/>
            <person name="Stark A."/>
            <person name="Stephan W."/>
            <person name="Strausberg R.L."/>
            <person name="Strempel S."/>
            <person name="Sturgill D."/>
            <person name="Sutton G."/>
            <person name="Sutton G.G."/>
            <person name="Tao W."/>
            <person name="Teichmann S."/>
            <person name="Tobari Y.N."/>
            <person name="Tomimura Y."/>
            <person name="Tsolas J.M."/>
            <person name="Valente V.L."/>
            <person name="Venter E."/>
            <person name="Venter J.C."/>
            <person name="Vicario S."/>
            <person name="Vieira F.G."/>
            <person name="Vilella A.J."/>
            <person name="Villasante A."/>
            <person name="Walenz B."/>
            <person name="Wang J."/>
            <person name="Wasserman M."/>
            <person name="Watts T."/>
            <person name="Wilson D."/>
            <person name="Wilson R.K."/>
            <person name="Wing R.A."/>
            <person name="Wolfner M.F."/>
            <person name="Wong A."/>
            <person name="Wong G.K."/>
            <person name="Wu C.I."/>
            <person name="Wu G."/>
            <person name="Yamamoto D."/>
            <person name="Yang H.P."/>
            <person name="Yang S.P."/>
            <person name="Yorke J.A."/>
            <person name="Yoshida K."/>
            <person name="Zdobnov E."/>
            <person name="Zhang P."/>
            <person name="Zhang Y."/>
            <person name="Zimin A.V."/>
            <person name="Baldwin J."/>
            <person name="Abdouelleil A."/>
            <person name="Abdulkadir J."/>
            <person name="Abebe A."/>
            <person name="Abera B."/>
            <person name="Abreu J."/>
            <person name="Acer S.C."/>
            <person name="Aftuck L."/>
            <person name="Alexander A."/>
            <person name="An P."/>
            <person name="Anderson E."/>
            <person name="Anderson S."/>
            <person name="Arachi H."/>
            <person name="Azer M."/>
            <person name="Bachantsang P."/>
            <person name="Barry A."/>
            <person name="Bayul T."/>
            <person name="Berlin A."/>
            <person name="Bessette D."/>
            <person name="Bloom T."/>
            <person name="Blye J."/>
            <person name="Boguslavskiy L."/>
            <person name="Bonnet C."/>
            <person name="Boukhgalter B."/>
            <person name="Bourzgui I."/>
            <person name="Brown A."/>
            <person name="Cahill P."/>
            <person name="Channer S."/>
            <person name="Cheshatsang Y."/>
            <person name="Chuda L."/>
            <person name="Citroen M."/>
            <person name="Collymore A."/>
            <person name="Cooke P."/>
            <person name="Costello M."/>
            <person name="D'Aco K."/>
            <person name="Daza R."/>
            <person name="De Haan G."/>
            <person name="DeGray S."/>
            <person name="DeMaso C."/>
            <person name="Dhargay N."/>
            <person name="Dooley K."/>
            <person name="Dooley E."/>
            <person name="Doricent M."/>
            <person name="Dorje P."/>
            <person name="Dorjee K."/>
            <person name="Dupes A."/>
            <person name="Elong R."/>
            <person name="Falk J."/>
            <person name="Farina A."/>
            <person name="Faro S."/>
            <person name="Ferguson D."/>
            <person name="Fisher S."/>
            <person name="Foley C.D."/>
            <person name="Franke A."/>
            <person name="Friedrich D."/>
            <person name="Gadbois L."/>
            <person name="Gearin G."/>
            <person name="Gearin C.R."/>
            <person name="Giannoukos G."/>
            <person name="Goode T."/>
            <person name="Graham J."/>
            <person name="Grandbois E."/>
            <person name="Grewal S."/>
            <person name="Gyaltsen K."/>
            <person name="Hafez N."/>
            <person name="Hagos B."/>
            <person name="Hall J."/>
            <person name="Henson C."/>
            <person name="Hollinger A."/>
            <person name="Honan T."/>
            <person name="Huard M.D."/>
            <person name="Hughes L."/>
            <person name="Hurhula B."/>
            <person name="Husby M.E."/>
            <person name="Kamat A."/>
            <person name="Kanga B."/>
            <person name="Kashin S."/>
            <person name="Khazanovich D."/>
            <person name="Kisner P."/>
            <person name="Lance K."/>
            <person name="Lara M."/>
            <person name="Lee W."/>
            <person name="Lennon N."/>
            <person name="Letendre F."/>
            <person name="LeVine R."/>
            <person name="Lipovsky A."/>
            <person name="Liu X."/>
            <person name="Liu J."/>
            <person name="Liu S."/>
            <person name="Lokyitsang T."/>
            <person name="Lokyitsang Y."/>
            <person name="Lubonja R."/>
            <person name="Lui A."/>
            <person name="MacDonald P."/>
            <person name="Magnisalis V."/>
            <person name="Maru K."/>
            <person name="Matthews C."/>
            <person name="McCusker W."/>
            <person name="McDonough S."/>
            <person name="Mehta T."/>
            <person name="Meldrim J."/>
            <person name="Meneus L."/>
            <person name="Mihai O."/>
            <person name="Mihalev A."/>
            <person name="Mihova T."/>
            <person name="Mittelman R."/>
            <person name="Mlenga V."/>
            <person name="Montmayeur A."/>
            <person name="Mulrain L."/>
            <person name="Navidi A."/>
            <person name="Naylor J."/>
            <person name="Negash T."/>
            <person name="Nguyen T."/>
            <person name="Nguyen N."/>
            <person name="Nicol R."/>
            <person name="Norbu C."/>
            <person name="Norbu N."/>
            <person name="Novod N."/>
            <person name="O'Neill B."/>
            <person name="Osman S."/>
            <person name="Markiewicz E."/>
            <person name="Oyono O.L."/>
            <person name="Patti C."/>
            <person name="Phunkhang P."/>
            <person name="Pierre F."/>
            <person name="Priest M."/>
            <person name="Raghuraman S."/>
            <person name="Rege F."/>
            <person name="Reyes R."/>
            <person name="Rise C."/>
            <person name="Rogov P."/>
            <person name="Ross K."/>
            <person name="Ryan E."/>
            <person name="Settipalli S."/>
            <person name="Shea T."/>
            <person name="Sherpa N."/>
            <person name="Shi L."/>
            <person name="Shih D."/>
            <person name="Sparrow T."/>
            <person name="Spaulding J."/>
            <person name="Stalker J."/>
            <person name="Stange-Thomann N."/>
            <person name="Stavropoulos S."/>
            <person name="Stone C."/>
            <person name="Strader C."/>
            <person name="Tesfaye S."/>
            <person name="Thomson T."/>
            <person name="Thoulutsang Y."/>
            <person name="Thoulutsang D."/>
            <person name="Topham K."/>
            <person name="Topping I."/>
            <person name="Tsamla T."/>
            <person name="Vassiliev H."/>
            <person name="Vo A."/>
            <person name="Wangchuk T."/>
            <person name="Wangdi T."/>
            <person name="Weiand M."/>
            <person name="Wilkinson J."/>
            <person name="Wilson A."/>
            <person name="Yadav S."/>
            <person name="Young G."/>
            <person name="Yu Q."/>
            <person name="Zembek L."/>
            <person name="Zhong D."/>
            <person name="Zimmer A."/>
            <person name="Zwirko Z."/>
            <person name="Jaffe D.B."/>
            <person name="Alvarez P."/>
            <person name="Brockman W."/>
            <person name="Butler J."/>
            <person name="Chin C."/>
            <person name="Gnerre S."/>
            <person name="Grabherr M."/>
            <person name="Kleber M."/>
            <person name="Mauceli E."/>
            <person name="MacCallum I."/>
        </authorList>
    </citation>
    <scope>NUCLEOTIDE SEQUENCE [LARGE SCALE GENOMIC DNA]</scope>
    <source>
        <strain evidence="8">Tucson 14024-0371.13</strain>
    </source>
</reference>
<comment type="subcellular location">
    <subcellularLocation>
        <location evidence="1">Membrane</location>
    </subcellularLocation>
</comment>
<dbReference type="STRING" id="7217.B3MK80"/>
<dbReference type="PANTHER" id="PTHR12911">
    <property type="entry name" value="SAD1/UNC-84-LIKE PROTEIN-RELATED"/>
    <property type="match status" value="1"/>
</dbReference>
<keyword evidence="8" id="KW-1185">Reference proteome</keyword>
<dbReference type="Gene3D" id="2.60.120.260">
    <property type="entry name" value="Galactose-binding domain-like"/>
    <property type="match status" value="1"/>
</dbReference>
<keyword evidence="2 5" id="KW-0812">Transmembrane</keyword>
<dbReference type="InterPro" id="IPR045119">
    <property type="entry name" value="SUN1-5"/>
</dbReference>
<dbReference type="CTD" id="6676"/>
<evidence type="ECO:0000259" key="6">
    <source>
        <dbReference type="PROSITE" id="PS51469"/>
    </source>
</evidence>
<dbReference type="SMR" id="B3MK80"/>
<dbReference type="Proteomes" id="UP000007801">
    <property type="component" value="Unassembled WGS sequence"/>
</dbReference>
<dbReference type="AlphaFoldDB" id="B3MK80"/>
<gene>
    <name evidence="7" type="primary">Dana\GF15387</name>
    <name evidence="7" type="synonym">dana_GLEANR_16153</name>
    <name evidence="7" type="ORF">GF15387</name>
</gene>
<proteinExistence type="predicted"/>
<protein>
    <recommendedName>
        <fullName evidence="6">SUN domain-containing protein</fullName>
    </recommendedName>
</protein>
<feature type="domain" description="SUN" evidence="6">
    <location>
        <begin position="138"/>
        <end position="309"/>
    </location>
</feature>
<feature type="transmembrane region" description="Helical" evidence="5">
    <location>
        <begin position="12"/>
        <end position="30"/>
    </location>
</feature>
<dbReference type="FunCoup" id="B3MK80">
    <property type="interactions" value="1"/>
</dbReference>
<dbReference type="Pfam" id="PF07738">
    <property type="entry name" value="Sad1_UNC"/>
    <property type="match status" value="1"/>
</dbReference>
<evidence type="ECO:0000256" key="4">
    <source>
        <dbReference type="ARBA" id="ARBA00023136"/>
    </source>
</evidence>
<dbReference type="GeneID" id="6498196"/>
<accession>B3MK80</accession>
<keyword evidence="3 5" id="KW-1133">Transmembrane helix</keyword>
<evidence type="ECO:0000256" key="3">
    <source>
        <dbReference type="ARBA" id="ARBA00022989"/>
    </source>
</evidence>
<dbReference type="eggNOG" id="KOG2687">
    <property type="taxonomic scope" value="Eukaryota"/>
</dbReference>
<evidence type="ECO:0000313" key="8">
    <source>
        <dbReference type="Proteomes" id="UP000007801"/>
    </source>
</evidence>
<dbReference type="PROSITE" id="PS51469">
    <property type="entry name" value="SUN"/>
    <property type="match status" value="1"/>
</dbReference>
<sequence length="309" mass="34465">MDRCRRTNKRVCVTYIMSFLLLSTFFYYLMKGSSKNTRDILRLRDDVEDISHMMAQQQEDCKDSQIPFGSPCKFGCGSSESKLSGSGKCDNRDLNAYVDTLVKRKLGHLMDDVYNLKKTVMNSQCAAKGGQSGVKSEPAPADKVRLNYASEELGARILSAVAVPIGGTNIIRKLLGLEFNANPPINMLRPSLAPGACFGFKGRRATVTVQLAKPIKVETITLSHVAKEMTPRLCSNSAPKDFDVYGLQADCQKRELLGHWRYDNDAKKRTQSYKAMAKCSFRKLVFVFNTNHGANATCVYRVEVFGKLK</sequence>